<evidence type="ECO:0000313" key="9">
    <source>
        <dbReference type="Proteomes" id="UP001168528"/>
    </source>
</evidence>
<dbReference type="SUPFAM" id="SSF82861">
    <property type="entry name" value="Mechanosensitive channel protein MscS (YggB), transmembrane region"/>
    <property type="match status" value="1"/>
</dbReference>
<sequence>MKEFFDKLQLYFRESILRLGNTDISFGDVLYFVIYIFILFYVTGKLTALLDSRILSRYIAETGVRQSIGSIFKYTLLTIGIIVIVQSAGVDLSTLGILAGALGVGIGLGLQNITNNFISGIIILFERHIRIGDRIAVGEVTGDVVKISARATTVITNDNISILSILIAQKY</sequence>
<dbReference type="InterPro" id="IPR052702">
    <property type="entry name" value="MscS-like_channel"/>
</dbReference>
<dbReference type="Gene3D" id="1.10.287.1260">
    <property type="match status" value="1"/>
</dbReference>
<dbReference type="EMBL" id="JAUKPO010000023">
    <property type="protein sequence ID" value="MDO1449859.1"/>
    <property type="molecule type" value="Genomic_DNA"/>
</dbReference>
<feature type="domain" description="Mechanosensitive ion channel MscS" evidence="7">
    <location>
        <begin position="112"/>
        <end position="159"/>
    </location>
</feature>
<evidence type="ECO:0000256" key="4">
    <source>
        <dbReference type="ARBA" id="ARBA00022989"/>
    </source>
</evidence>
<keyword evidence="3 6" id="KW-0812">Transmembrane</keyword>
<dbReference type="SUPFAM" id="SSF50182">
    <property type="entry name" value="Sm-like ribonucleoproteins"/>
    <property type="match status" value="1"/>
</dbReference>
<keyword evidence="5 6" id="KW-0472">Membrane</keyword>
<dbReference type="InterPro" id="IPR011014">
    <property type="entry name" value="MscS_channel_TM-2"/>
</dbReference>
<keyword evidence="4 6" id="KW-1133">Transmembrane helix</keyword>
<evidence type="ECO:0000256" key="6">
    <source>
        <dbReference type="SAM" id="Phobius"/>
    </source>
</evidence>
<proteinExistence type="inferred from homology"/>
<feature type="transmembrane region" description="Helical" evidence="6">
    <location>
        <begin position="71"/>
        <end position="89"/>
    </location>
</feature>
<comment type="similarity">
    <text evidence="2">Belongs to the MscS (TC 1.A.23) family.</text>
</comment>
<dbReference type="RefSeq" id="WP_302040662.1">
    <property type="nucleotide sequence ID" value="NZ_JAUKPO010000023.1"/>
</dbReference>
<dbReference type="Pfam" id="PF00924">
    <property type="entry name" value="MS_channel_2nd"/>
    <property type="match status" value="1"/>
</dbReference>
<evidence type="ECO:0000256" key="3">
    <source>
        <dbReference type="ARBA" id="ARBA00022692"/>
    </source>
</evidence>
<dbReference type="PANTHER" id="PTHR30347">
    <property type="entry name" value="POTASSIUM CHANNEL RELATED"/>
    <property type="match status" value="1"/>
</dbReference>
<protein>
    <submittedName>
        <fullName evidence="8">Mechanosensitive ion channel</fullName>
    </submittedName>
</protein>
<dbReference type="InterPro" id="IPR023408">
    <property type="entry name" value="MscS_beta-dom_sf"/>
</dbReference>
<evidence type="ECO:0000313" key="8">
    <source>
        <dbReference type="EMBL" id="MDO1449859.1"/>
    </source>
</evidence>
<dbReference type="InterPro" id="IPR006685">
    <property type="entry name" value="MscS_channel_2nd"/>
</dbReference>
<gene>
    <name evidence="8" type="ORF">Q0590_26505</name>
</gene>
<evidence type="ECO:0000259" key="7">
    <source>
        <dbReference type="Pfam" id="PF00924"/>
    </source>
</evidence>
<evidence type="ECO:0000256" key="1">
    <source>
        <dbReference type="ARBA" id="ARBA00004141"/>
    </source>
</evidence>
<reference evidence="8" key="1">
    <citation type="submission" date="2023-07" db="EMBL/GenBank/DDBJ databases">
        <title>The genome sequence of Rhodocytophaga aerolata KACC 12507.</title>
        <authorList>
            <person name="Zhang X."/>
        </authorList>
    </citation>
    <scope>NUCLEOTIDE SEQUENCE</scope>
    <source>
        <strain evidence="8">KACC 12507</strain>
    </source>
</reference>
<comment type="caution">
    <text evidence="8">The sequence shown here is derived from an EMBL/GenBank/DDBJ whole genome shotgun (WGS) entry which is preliminary data.</text>
</comment>
<dbReference type="Proteomes" id="UP001168528">
    <property type="component" value="Unassembled WGS sequence"/>
</dbReference>
<dbReference type="PANTHER" id="PTHR30347:SF1">
    <property type="entry name" value="MECHANOSENSITIVE CHANNEL MSCK"/>
    <property type="match status" value="1"/>
</dbReference>
<comment type="subcellular location">
    <subcellularLocation>
        <location evidence="1">Membrane</location>
        <topology evidence="1">Multi-pass membrane protein</topology>
    </subcellularLocation>
</comment>
<accession>A0ABT8REU4</accession>
<evidence type="ECO:0000256" key="5">
    <source>
        <dbReference type="ARBA" id="ARBA00023136"/>
    </source>
</evidence>
<dbReference type="Gene3D" id="2.30.30.60">
    <property type="match status" value="1"/>
</dbReference>
<dbReference type="InterPro" id="IPR010920">
    <property type="entry name" value="LSM_dom_sf"/>
</dbReference>
<organism evidence="8 9">
    <name type="scientific">Rhodocytophaga aerolata</name>
    <dbReference type="NCBI Taxonomy" id="455078"/>
    <lineage>
        <taxon>Bacteria</taxon>
        <taxon>Pseudomonadati</taxon>
        <taxon>Bacteroidota</taxon>
        <taxon>Cytophagia</taxon>
        <taxon>Cytophagales</taxon>
        <taxon>Rhodocytophagaceae</taxon>
        <taxon>Rhodocytophaga</taxon>
    </lineage>
</organism>
<feature type="transmembrane region" description="Helical" evidence="6">
    <location>
        <begin position="29"/>
        <end position="50"/>
    </location>
</feature>
<name>A0ABT8REU4_9BACT</name>
<evidence type="ECO:0000256" key="2">
    <source>
        <dbReference type="ARBA" id="ARBA00008017"/>
    </source>
</evidence>
<feature type="transmembrane region" description="Helical" evidence="6">
    <location>
        <begin position="95"/>
        <end position="125"/>
    </location>
</feature>
<keyword evidence="9" id="KW-1185">Reference proteome</keyword>